<dbReference type="Proteomes" id="UP000195440">
    <property type="component" value="Unassembled WGS sequence"/>
</dbReference>
<keyword evidence="1" id="KW-0805">Transcription regulation</keyword>
<dbReference type="SUPFAM" id="SSF46689">
    <property type="entry name" value="Homeodomain-like"/>
    <property type="match status" value="1"/>
</dbReference>
<dbReference type="Pfam" id="PF12833">
    <property type="entry name" value="HTH_18"/>
    <property type="match status" value="1"/>
</dbReference>
<evidence type="ECO:0000259" key="4">
    <source>
        <dbReference type="PROSITE" id="PS01124"/>
    </source>
</evidence>
<dbReference type="EMBL" id="LOHF01000027">
    <property type="protein sequence ID" value="OUM71457.1"/>
    <property type="molecule type" value="Genomic_DNA"/>
</dbReference>
<keyword evidence="2" id="KW-0238">DNA-binding</keyword>
<dbReference type="Pfam" id="PF12625">
    <property type="entry name" value="Arabinose_bd"/>
    <property type="match status" value="1"/>
</dbReference>
<evidence type="ECO:0000313" key="5">
    <source>
        <dbReference type="EMBL" id="OUM71457.1"/>
    </source>
</evidence>
<dbReference type="OrthoDB" id="5582699at2"/>
<dbReference type="SMART" id="SM00342">
    <property type="entry name" value="HTH_ARAC"/>
    <property type="match status" value="1"/>
</dbReference>
<dbReference type="GO" id="GO:0000976">
    <property type="term" value="F:transcription cis-regulatory region binding"/>
    <property type="evidence" value="ECO:0007669"/>
    <property type="project" value="TreeGrafter"/>
</dbReference>
<dbReference type="GO" id="GO:0005829">
    <property type="term" value="C:cytosol"/>
    <property type="evidence" value="ECO:0007669"/>
    <property type="project" value="TreeGrafter"/>
</dbReference>
<dbReference type="PANTHER" id="PTHR47894">
    <property type="entry name" value="HTH-TYPE TRANSCRIPTIONAL REGULATOR GADX"/>
    <property type="match status" value="1"/>
</dbReference>
<feature type="domain" description="HTH araC/xylS-type" evidence="4">
    <location>
        <begin position="234"/>
        <end position="332"/>
    </location>
</feature>
<dbReference type="PROSITE" id="PS01124">
    <property type="entry name" value="HTH_ARAC_FAMILY_2"/>
    <property type="match status" value="1"/>
</dbReference>
<proteinExistence type="predicted"/>
<name>A0A1Y3NV90_9PSED</name>
<dbReference type="RefSeq" id="WP_087273555.1">
    <property type="nucleotide sequence ID" value="NZ_JBJGBV010000001.1"/>
</dbReference>
<evidence type="ECO:0000256" key="1">
    <source>
        <dbReference type="ARBA" id="ARBA00023015"/>
    </source>
</evidence>
<reference evidence="5 6" key="1">
    <citation type="journal article" date="2017" name="Syst. Appl. Microbiol.">
        <title>Pseudomonas caspiana sp. nov., a citrus pathogen in the Pseudomonas syringae phylogenetic group.</title>
        <authorList>
            <person name="Busquets A."/>
            <person name="Gomila M."/>
            <person name="Beiki F."/>
            <person name="Mulet M."/>
            <person name="Rahimian H."/>
            <person name="Garcia-Valdes E."/>
            <person name="Lalucat J."/>
        </authorList>
    </citation>
    <scope>NUCLEOTIDE SEQUENCE [LARGE SCALE GENOMIC DNA]</scope>
    <source>
        <strain evidence="5 6">FBF102</strain>
    </source>
</reference>
<dbReference type="InterPro" id="IPR009057">
    <property type="entry name" value="Homeodomain-like_sf"/>
</dbReference>
<evidence type="ECO:0000256" key="2">
    <source>
        <dbReference type="ARBA" id="ARBA00023125"/>
    </source>
</evidence>
<gene>
    <name evidence="5" type="ORF">AUC60_23580</name>
</gene>
<dbReference type="PANTHER" id="PTHR47894:SF1">
    <property type="entry name" value="HTH-TYPE TRANSCRIPTIONAL REGULATOR VQSM"/>
    <property type="match status" value="1"/>
</dbReference>
<dbReference type="AlphaFoldDB" id="A0A1Y3NV90"/>
<organism evidence="5 6">
    <name type="scientific">Pseudomonas caspiana</name>
    <dbReference type="NCBI Taxonomy" id="1451454"/>
    <lineage>
        <taxon>Bacteria</taxon>
        <taxon>Pseudomonadati</taxon>
        <taxon>Pseudomonadota</taxon>
        <taxon>Gammaproteobacteria</taxon>
        <taxon>Pseudomonadales</taxon>
        <taxon>Pseudomonadaceae</taxon>
        <taxon>Pseudomonas</taxon>
    </lineage>
</organism>
<dbReference type="GO" id="GO:0003700">
    <property type="term" value="F:DNA-binding transcription factor activity"/>
    <property type="evidence" value="ECO:0007669"/>
    <property type="project" value="InterPro"/>
</dbReference>
<dbReference type="InterPro" id="IPR032687">
    <property type="entry name" value="AraC-type_N"/>
</dbReference>
<protein>
    <submittedName>
        <fullName evidence="5">AraC family transcriptional regulator</fullName>
    </submittedName>
</protein>
<comment type="caution">
    <text evidence="5">The sequence shown here is derived from an EMBL/GenBank/DDBJ whole genome shotgun (WGS) entry which is preliminary data.</text>
</comment>
<evidence type="ECO:0000256" key="3">
    <source>
        <dbReference type="ARBA" id="ARBA00023163"/>
    </source>
</evidence>
<dbReference type="InterPro" id="IPR018060">
    <property type="entry name" value="HTH_AraC"/>
</dbReference>
<dbReference type="Gene3D" id="1.10.10.60">
    <property type="entry name" value="Homeodomain-like"/>
    <property type="match status" value="1"/>
</dbReference>
<sequence>MTAKHTISVEMVREALLQSGLSVRNRQVLLTQAGIAPDVLADCDARVSVSAYAALWRTLEQGSDDLFFGMDPRPLRQGSLAFLCRSAIAQPTLTAGLESALDFLGLMLKHFDSKLIRQQSVAEIVIGQEGDPVSRAFADFTFWMIVHGVACWLCGRRVPILGIELRCAQPDYIDDYKVMFSENLRFQRPRSRMIFAADCLDLPIRRSVDELQAFLAALPGNLLVKYRDPQSLASRVRQHLRSLPAEQWPTSAELAASLFMSNSTLRRRLAEEAQSYQALKDSVRKDLAIGWLTDEQLDFATIASRLGFADASSFQKAFRKWSGSNPGHYRDVVLGSTSQNRSSTLSTLAIA</sequence>
<keyword evidence="6" id="KW-1185">Reference proteome</keyword>
<evidence type="ECO:0000313" key="6">
    <source>
        <dbReference type="Proteomes" id="UP000195440"/>
    </source>
</evidence>
<keyword evidence="3" id="KW-0804">Transcription</keyword>
<accession>A0A1Y3NV90</accession>